<evidence type="ECO:0000256" key="5">
    <source>
        <dbReference type="ARBA" id="ARBA00023163"/>
    </source>
</evidence>
<proteinExistence type="inferred from homology"/>
<feature type="domain" description="HTH lysR-type" evidence="6">
    <location>
        <begin position="8"/>
        <end position="67"/>
    </location>
</feature>
<dbReference type="Gene3D" id="1.10.10.10">
    <property type="entry name" value="Winged helix-like DNA-binding domain superfamily/Winged helix DNA-binding domain"/>
    <property type="match status" value="1"/>
</dbReference>
<keyword evidence="3" id="KW-0805">Transcription regulation</keyword>
<dbReference type="EMBL" id="JADZLT010000036">
    <property type="protein sequence ID" value="MBH0236395.1"/>
    <property type="molecule type" value="Genomic_DNA"/>
</dbReference>
<dbReference type="InterPro" id="IPR005119">
    <property type="entry name" value="LysR_subst-bd"/>
</dbReference>
<dbReference type="InterPro" id="IPR036390">
    <property type="entry name" value="WH_DNA-bd_sf"/>
</dbReference>
<dbReference type="Proteomes" id="UP000631694">
    <property type="component" value="Unassembled WGS sequence"/>
</dbReference>
<protein>
    <submittedName>
        <fullName evidence="7">LysR family transcriptional regulator</fullName>
    </submittedName>
</protein>
<gene>
    <name evidence="7" type="ORF">I5731_01040</name>
</gene>
<accession>A0A931MX73</accession>
<sequence length="313" mass="33625">MRDPILEMDTALLLTLDALLKDLNVTHAANRLGITQPALSGRLTRLRQLLGDPLLIPAASGRGMVATPHAEALAPELARLMDRLRRFSSVAQVFDPATSDRTFRIAATDNPAAILAPDLIPAIKAAAPRVRLAFVLPDKARIAADLEAGSADLFIGAAEDVAGGLIGRTLLEETFVTAQRKGHPRGAAPIDLDEFCRLDHLLVSTSGGNFAGMIDDALEALGRTRRVSVSIQSYALAPLVLQASDCVCTLPRRFLARFTTSLDLFEPPVALARFQINAFWHPRMGGDPAHAWLRDQVFQAARAQGRDPGALPA</sequence>
<dbReference type="CDD" id="cd08417">
    <property type="entry name" value="PBP2_Nitroaromatics_like"/>
    <property type="match status" value="1"/>
</dbReference>
<dbReference type="PANTHER" id="PTHR30118">
    <property type="entry name" value="HTH-TYPE TRANSCRIPTIONAL REGULATOR LEUO-RELATED"/>
    <property type="match status" value="1"/>
</dbReference>
<dbReference type="RefSeq" id="WP_197309491.1">
    <property type="nucleotide sequence ID" value="NZ_JADZLT010000036.1"/>
</dbReference>
<dbReference type="InterPro" id="IPR036388">
    <property type="entry name" value="WH-like_DNA-bd_sf"/>
</dbReference>
<keyword evidence="2" id="KW-0536">Nodulation</keyword>
<name>A0A931MX73_9HYPH</name>
<keyword evidence="4" id="KW-0238">DNA-binding</keyword>
<dbReference type="PANTHER" id="PTHR30118:SF15">
    <property type="entry name" value="TRANSCRIPTIONAL REGULATORY PROTEIN"/>
    <property type="match status" value="1"/>
</dbReference>
<dbReference type="Pfam" id="PF03466">
    <property type="entry name" value="LysR_substrate"/>
    <property type="match status" value="1"/>
</dbReference>
<dbReference type="InterPro" id="IPR037402">
    <property type="entry name" value="YidZ_PBP2"/>
</dbReference>
<dbReference type="Gene3D" id="3.40.190.10">
    <property type="entry name" value="Periplasmic binding protein-like II"/>
    <property type="match status" value="2"/>
</dbReference>
<comment type="similarity">
    <text evidence="1">Belongs to the LysR transcriptional regulatory family.</text>
</comment>
<evidence type="ECO:0000259" key="6">
    <source>
        <dbReference type="PROSITE" id="PS50931"/>
    </source>
</evidence>
<dbReference type="PRINTS" id="PR00039">
    <property type="entry name" value="HTHLYSR"/>
</dbReference>
<dbReference type="PROSITE" id="PS50931">
    <property type="entry name" value="HTH_LYSR"/>
    <property type="match status" value="1"/>
</dbReference>
<evidence type="ECO:0000256" key="3">
    <source>
        <dbReference type="ARBA" id="ARBA00023015"/>
    </source>
</evidence>
<comment type="caution">
    <text evidence="7">The sequence shown here is derived from an EMBL/GenBank/DDBJ whole genome shotgun (WGS) entry which is preliminary data.</text>
</comment>
<keyword evidence="5" id="KW-0804">Transcription</keyword>
<dbReference type="InterPro" id="IPR050389">
    <property type="entry name" value="LysR-type_TF"/>
</dbReference>
<evidence type="ECO:0000256" key="1">
    <source>
        <dbReference type="ARBA" id="ARBA00009437"/>
    </source>
</evidence>
<organism evidence="7 8">
    <name type="scientific">Methylobrevis albus</name>
    <dbReference type="NCBI Taxonomy" id="2793297"/>
    <lineage>
        <taxon>Bacteria</taxon>
        <taxon>Pseudomonadati</taxon>
        <taxon>Pseudomonadota</taxon>
        <taxon>Alphaproteobacteria</taxon>
        <taxon>Hyphomicrobiales</taxon>
        <taxon>Pleomorphomonadaceae</taxon>
        <taxon>Methylobrevis</taxon>
    </lineage>
</organism>
<dbReference type="AlphaFoldDB" id="A0A931MX73"/>
<dbReference type="GO" id="GO:0003677">
    <property type="term" value="F:DNA binding"/>
    <property type="evidence" value="ECO:0007669"/>
    <property type="project" value="UniProtKB-KW"/>
</dbReference>
<dbReference type="SUPFAM" id="SSF46785">
    <property type="entry name" value="Winged helix' DNA-binding domain"/>
    <property type="match status" value="1"/>
</dbReference>
<evidence type="ECO:0000256" key="4">
    <source>
        <dbReference type="ARBA" id="ARBA00023125"/>
    </source>
</evidence>
<keyword evidence="8" id="KW-1185">Reference proteome</keyword>
<dbReference type="Pfam" id="PF00126">
    <property type="entry name" value="HTH_1"/>
    <property type="match status" value="1"/>
</dbReference>
<dbReference type="InterPro" id="IPR000847">
    <property type="entry name" value="LysR_HTH_N"/>
</dbReference>
<reference evidence="7" key="1">
    <citation type="submission" date="2020-12" db="EMBL/GenBank/DDBJ databases">
        <title>Methylobrevis albus sp. nov., isolated from fresh water lack sediment.</title>
        <authorList>
            <person name="Zou Q."/>
        </authorList>
    </citation>
    <scope>NUCLEOTIDE SEQUENCE</scope>
    <source>
        <strain evidence="7">L22</strain>
    </source>
</reference>
<evidence type="ECO:0000313" key="7">
    <source>
        <dbReference type="EMBL" id="MBH0236395.1"/>
    </source>
</evidence>
<evidence type="ECO:0000313" key="8">
    <source>
        <dbReference type="Proteomes" id="UP000631694"/>
    </source>
</evidence>
<evidence type="ECO:0000256" key="2">
    <source>
        <dbReference type="ARBA" id="ARBA00022458"/>
    </source>
</evidence>
<dbReference type="GO" id="GO:0003700">
    <property type="term" value="F:DNA-binding transcription factor activity"/>
    <property type="evidence" value="ECO:0007669"/>
    <property type="project" value="InterPro"/>
</dbReference>
<dbReference type="SUPFAM" id="SSF53850">
    <property type="entry name" value="Periplasmic binding protein-like II"/>
    <property type="match status" value="1"/>
</dbReference>